<evidence type="ECO:0000259" key="6">
    <source>
        <dbReference type="Pfam" id="PF04357"/>
    </source>
</evidence>
<evidence type="ECO:0000256" key="5">
    <source>
        <dbReference type="SAM" id="MobiDB-lite"/>
    </source>
</evidence>
<accession>A0ABW5YHV4</accession>
<dbReference type="InterPro" id="IPR007452">
    <property type="entry name" value="TamB_C"/>
</dbReference>
<evidence type="ECO:0000313" key="7">
    <source>
        <dbReference type="EMBL" id="MFD2890599.1"/>
    </source>
</evidence>
<feature type="domain" description="Translocation and assembly module TamB C-terminal" evidence="6">
    <location>
        <begin position="982"/>
        <end position="1401"/>
    </location>
</feature>
<dbReference type="EMBL" id="JBHUPC010000006">
    <property type="protein sequence ID" value="MFD2890599.1"/>
    <property type="molecule type" value="Genomic_DNA"/>
</dbReference>
<comment type="caution">
    <text evidence="7">The sequence shown here is derived from an EMBL/GenBank/DDBJ whole genome shotgun (WGS) entry which is preliminary data.</text>
</comment>
<name>A0ABW5YHV4_9FLAO</name>
<feature type="compositionally biased region" description="Basic and acidic residues" evidence="5">
    <location>
        <begin position="1442"/>
        <end position="1458"/>
    </location>
</feature>
<reference evidence="8" key="1">
    <citation type="journal article" date="2019" name="Int. J. Syst. Evol. Microbiol.">
        <title>The Global Catalogue of Microorganisms (GCM) 10K type strain sequencing project: providing services to taxonomists for standard genome sequencing and annotation.</title>
        <authorList>
            <consortium name="The Broad Institute Genomics Platform"/>
            <consortium name="The Broad Institute Genome Sequencing Center for Infectious Disease"/>
            <person name="Wu L."/>
            <person name="Ma J."/>
        </authorList>
    </citation>
    <scope>NUCLEOTIDE SEQUENCE [LARGE SCALE GENOMIC DNA]</scope>
    <source>
        <strain evidence="8">KCTC 22671</strain>
    </source>
</reference>
<dbReference type="RefSeq" id="WP_379810061.1">
    <property type="nucleotide sequence ID" value="NZ_JBHUPC010000006.1"/>
</dbReference>
<evidence type="ECO:0000256" key="2">
    <source>
        <dbReference type="ARBA" id="ARBA00022692"/>
    </source>
</evidence>
<protein>
    <submittedName>
        <fullName evidence="7">Translocation/assembly module TamB domain-containing protein</fullName>
    </submittedName>
</protein>
<feature type="region of interest" description="Disordered" evidence="5">
    <location>
        <begin position="1419"/>
        <end position="1466"/>
    </location>
</feature>
<evidence type="ECO:0000313" key="8">
    <source>
        <dbReference type="Proteomes" id="UP001597534"/>
    </source>
</evidence>
<evidence type="ECO:0000256" key="4">
    <source>
        <dbReference type="ARBA" id="ARBA00023136"/>
    </source>
</evidence>
<proteinExistence type="predicted"/>
<comment type="subcellular location">
    <subcellularLocation>
        <location evidence="1">Membrane</location>
        <topology evidence="1">Single-pass membrane protein</topology>
    </subcellularLocation>
</comment>
<keyword evidence="3" id="KW-1133">Transmembrane helix</keyword>
<evidence type="ECO:0000256" key="3">
    <source>
        <dbReference type="ARBA" id="ARBA00022989"/>
    </source>
</evidence>
<dbReference type="PANTHER" id="PTHR36985:SF1">
    <property type="entry name" value="TRANSLOCATION AND ASSEMBLY MODULE SUBUNIT TAMB"/>
    <property type="match status" value="1"/>
</dbReference>
<dbReference type="Pfam" id="PF04357">
    <property type="entry name" value="TamB"/>
    <property type="match status" value="1"/>
</dbReference>
<keyword evidence="4" id="KW-0472">Membrane</keyword>
<sequence>MQTQLGHYATNQLNKEFGTDITVEKVSITPFGSLKLKKILVRDHHQDTLFAIKSLNTAILQFKSLVSDGHPYLGDVIINGLDCKLRQYEGEKDTNLDQFIAIFDDGKPSSGRFRMKASSMTLFDSRFRYIDDNLENPKLLDFTELNGRIEDFFIKGANVNTFIEKLSFHDHRGLEVENLTTDFTYTKSNILLQKLDLKSPNSHLLGDVEMRYNREDFSDFNNKVVFDVTLDKAFIATNDLNYFYNEFGADNTFYLDTHLKGTLNDFTTHNLKLVDKKHSEIIGTLNFKNLFKKDESFKIEGNITRISSNYADLGAILPRLLGENLPTALSKLGTINLSGNLTLTDSYIDTDVYLTTLLGIVDADLAIQDLGHIDKATYQGNVVLEQFNLGKFLAITEIGKVSLDLDVDGKGFNQKYLDTKIKGAVQNLEFNNYNYTNITLDGKMKLPYFQGYFNSNDPNLRMDFKGLVDLSSKLKKYDFISTIDYADLHELNFVNDSISIFKGVILLNAKGNNFDDLSGKLNIRNVSYQNNQEAFYFEDFNLTSDFDENNIRTIAVNSPDIINGKVVGKFKTAELPKIVENAVGSLYANYTPNKLNEGQYLDFDFTIYNKIVEVFVPEVLISEHTKIKGQINADKGKFVFDFVSPSIEAYKNSFSNIKIDIDNKNPIYNTYIAIDSIRNRNYKISDFNLINLTINDTLFVRSEFKGGSENQDNYSLNLYHTINTDKQSVIGFKKSEINLKDFVWYINEKGTNDNKITFDKSLSNFNFEKLSLSHNNQDMSFYGAIKDSTFKDLHLTFKDVDLEKIVPSVDSLSFKGKINGFLELNQKKKVYKPLSEIKIDNLKINELPVGDFELNIDGNENLNLFEVDANITQNGEERFYLDGDLKYINKETRLDLDAGFNKFELAPFGPLLSSIVSNVRGNASGRAAIKGVLTNPEVDGRLYLNESGLSIPYLNVDYNFEPNAIVDVTEHQFLFRNIHVTDTKYNSSGVLSGNVRHLVFDDWQIDLELESDNILALDTKDGDDVFYYGTAFMNGYATVKGPTNALEIKVVGESEKGTSIKIPVSDSEEIGDNSFVTFVSEKEYRNMEKGIVSQENKYEGIELELDFDIDTDAEIEVILDRNTGHSMKGRGYGSMRMEINTLGKFLMNGDFIVVEGEYKFKYGGLIDKKFTVKNGGTIRWDGEPMNAILDLEAVYHTQANPGVLVESASFNRKVETDVSILITGSLQNPEPDFSINFPNVSSVMKSEIDYQLQNKDKRQTQALALLSTGSFMTPETAGNAAYGPLFERASSLFSDIFADEDSKLQFGVDYTQGDRLNDLSDRVGVTLATQINDKISINGKVGVPVGGVTESVIVGNVEIQMELNEDGTLRAHVFNRENDINYIGEGIGYTQGIGVTYSVDFDKFKELIYEIFKRKDKKQSNQSDNSSDVPDSDLPPGFIDFINERKQQNKSDGIRNEELEYVPEID</sequence>
<evidence type="ECO:0000256" key="1">
    <source>
        <dbReference type="ARBA" id="ARBA00004167"/>
    </source>
</evidence>
<keyword evidence="2" id="KW-0812">Transmembrane</keyword>
<organism evidence="7 8">
    <name type="scientific">Flavobacterium chuncheonense</name>
    <dbReference type="NCBI Taxonomy" id="2026653"/>
    <lineage>
        <taxon>Bacteria</taxon>
        <taxon>Pseudomonadati</taxon>
        <taxon>Bacteroidota</taxon>
        <taxon>Flavobacteriia</taxon>
        <taxon>Flavobacteriales</taxon>
        <taxon>Flavobacteriaceae</taxon>
        <taxon>Flavobacterium</taxon>
    </lineage>
</organism>
<dbReference type="PANTHER" id="PTHR36985">
    <property type="entry name" value="TRANSLOCATION AND ASSEMBLY MODULE SUBUNIT TAMB"/>
    <property type="match status" value="1"/>
</dbReference>
<feature type="compositionally biased region" description="Polar residues" evidence="5">
    <location>
        <begin position="1420"/>
        <end position="1429"/>
    </location>
</feature>
<dbReference type="Proteomes" id="UP001597534">
    <property type="component" value="Unassembled WGS sequence"/>
</dbReference>
<keyword evidence="8" id="KW-1185">Reference proteome</keyword>
<gene>
    <name evidence="7" type="ORF">ACFS5J_01040</name>
</gene>